<evidence type="ECO:0000313" key="2">
    <source>
        <dbReference type="Proteomes" id="UP000607653"/>
    </source>
</evidence>
<organism evidence="1 2">
    <name type="scientific">Nelumbo nucifera</name>
    <name type="common">Sacred lotus</name>
    <dbReference type="NCBI Taxonomy" id="4432"/>
    <lineage>
        <taxon>Eukaryota</taxon>
        <taxon>Viridiplantae</taxon>
        <taxon>Streptophyta</taxon>
        <taxon>Embryophyta</taxon>
        <taxon>Tracheophyta</taxon>
        <taxon>Spermatophyta</taxon>
        <taxon>Magnoliopsida</taxon>
        <taxon>Proteales</taxon>
        <taxon>Nelumbonaceae</taxon>
        <taxon>Nelumbo</taxon>
    </lineage>
</organism>
<name>A0A822YP19_NELNU</name>
<dbReference type="AlphaFoldDB" id="A0A822YP19"/>
<sequence length="81" mass="9117">MGFLHEKDFQSWTSLDISPLISKAKTPTLDILPISLVVVLVQTMSVSRVMDLNVEEDGNEEVVLLFLLRRIKVVFGNNANM</sequence>
<keyword evidence="2" id="KW-1185">Reference proteome</keyword>
<dbReference type="EMBL" id="DUZY01000003">
    <property type="protein sequence ID" value="DAD32745.1"/>
    <property type="molecule type" value="Genomic_DNA"/>
</dbReference>
<comment type="caution">
    <text evidence="1">The sequence shown here is derived from an EMBL/GenBank/DDBJ whole genome shotgun (WGS) entry which is preliminary data.</text>
</comment>
<proteinExistence type="predicted"/>
<evidence type="ECO:0000313" key="1">
    <source>
        <dbReference type="EMBL" id="DAD32745.1"/>
    </source>
</evidence>
<gene>
    <name evidence="1" type="ORF">HUJ06_011596</name>
</gene>
<accession>A0A822YP19</accession>
<reference evidence="1 2" key="1">
    <citation type="journal article" date="2020" name="Mol. Biol. Evol.">
        <title>Distinct Expression and Methylation Patterns for Genes with Different Fates following a Single Whole-Genome Duplication in Flowering Plants.</title>
        <authorList>
            <person name="Shi T."/>
            <person name="Rahmani R.S."/>
            <person name="Gugger P.F."/>
            <person name="Wang M."/>
            <person name="Li H."/>
            <person name="Zhang Y."/>
            <person name="Li Z."/>
            <person name="Wang Q."/>
            <person name="Van de Peer Y."/>
            <person name="Marchal K."/>
            <person name="Chen J."/>
        </authorList>
    </citation>
    <scope>NUCLEOTIDE SEQUENCE [LARGE SCALE GENOMIC DNA]</scope>
    <source>
        <tissue evidence="1">Leaf</tissue>
    </source>
</reference>
<dbReference type="Proteomes" id="UP000607653">
    <property type="component" value="Unassembled WGS sequence"/>
</dbReference>
<protein>
    <submittedName>
        <fullName evidence="1">Uncharacterized protein</fullName>
    </submittedName>
</protein>